<feature type="transmembrane region" description="Helical" evidence="6">
    <location>
        <begin position="20"/>
        <end position="43"/>
    </location>
</feature>
<reference evidence="9" key="2">
    <citation type="submission" date="2016-11" db="EMBL/GenBank/DDBJ databases">
        <authorList>
            <person name="Varghese N."/>
            <person name="Submissions S."/>
        </authorList>
    </citation>
    <scope>NUCLEOTIDE SEQUENCE [LARGE SCALE GENOMIC DNA]</scope>
    <source>
        <strain evidence="9">DSM 27989</strain>
    </source>
</reference>
<accession>A0A1M7A614</accession>
<feature type="transmembrane region" description="Helical" evidence="6">
    <location>
        <begin position="225"/>
        <end position="249"/>
    </location>
</feature>
<proteinExistence type="predicted"/>
<evidence type="ECO:0000256" key="3">
    <source>
        <dbReference type="ARBA" id="ARBA00022692"/>
    </source>
</evidence>
<evidence type="ECO:0000256" key="6">
    <source>
        <dbReference type="SAM" id="Phobius"/>
    </source>
</evidence>
<reference evidence="10" key="4">
    <citation type="journal article" date="2019" name="Int. J. Syst. Evol. Microbiol.">
        <title>The Global Catalogue of Microorganisms (GCM) 10K type strain sequencing project: providing services to taxonomists for standard genome sequencing and annotation.</title>
        <authorList>
            <consortium name="The Broad Institute Genomics Platform"/>
            <consortium name="The Broad Institute Genome Sequencing Center for Infectious Disease"/>
            <person name="Wu L."/>
            <person name="Ma J."/>
        </authorList>
    </citation>
    <scope>NUCLEOTIDE SEQUENCE [LARGE SCALE GENOMIC DNA]</scope>
    <source>
        <strain evidence="10">CGMCC 1.12707</strain>
    </source>
</reference>
<evidence type="ECO:0000256" key="2">
    <source>
        <dbReference type="ARBA" id="ARBA00022475"/>
    </source>
</evidence>
<dbReference type="PANTHER" id="PTHR30250:SF11">
    <property type="entry name" value="O-ANTIGEN TRANSPORTER-RELATED"/>
    <property type="match status" value="1"/>
</dbReference>
<dbReference type="Proteomes" id="UP000650994">
    <property type="component" value="Unassembled WGS sequence"/>
</dbReference>
<evidence type="ECO:0000313" key="10">
    <source>
        <dbReference type="Proteomes" id="UP000650994"/>
    </source>
</evidence>
<comment type="subcellular location">
    <subcellularLocation>
        <location evidence="1">Cell membrane</location>
        <topology evidence="1">Multi-pass membrane protein</topology>
    </subcellularLocation>
</comment>
<feature type="transmembrane region" description="Helical" evidence="6">
    <location>
        <begin position="261"/>
        <end position="282"/>
    </location>
</feature>
<dbReference type="InterPro" id="IPR002797">
    <property type="entry name" value="Polysacc_synth"/>
</dbReference>
<evidence type="ECO:0000256" key="1">
    <source>
        <dbReference type="ARBA" id="ARBA00004651"/>
    </source>
</evidence>
<feature type="transmembrane region" description="Helical" evidence="6">
    <location>
        <begin position="303"/>
        <end position="323"/>
    </location>
</feature>
<keyword evidence="5 6" id="KW-0472">Membrane</keyword>
<dbReference type="AlphaFoldDB" id="A0A1M7A614"/>
<dbReference type="GO" id="GO:0005886">
    <property type="term" value="C:plasma membrane"/>
    <property type="evidence" value="ECO:0007669"/>
    <property type="project" value="UniProtKB-SubCell"/>
</dbReference>
<sequence>MFFRIIKLSKSKLIQNIASLGIVQIVNYIFPLITIPYISRIIGPEGYGIINYATAFIAYFTLLVSYGFDLTATRKIAKINPDNKIDINRIVSEVFFSRVILFLLSTILFIVTFLFSKPLNSDPFVAIILFIGCLGTVISPQYLYQGFQDLIIFAKINFFKGLLNAILIFLLIKKTSDYIILPIISSSFLIGINLFLFLYALKKYKIKLIVINLKEILRIIYSERIIFFSTVVISLYTTTNVVVLGFFVLKEEVGYYTTSQNFLNIIISILAMPLSTALFPYISKSFASSKEEGIKTVQRIIPLVFYITLFASFCLLFLAPHLIDIIYGSKFYNSIITLKIISFLPFVICLSNIFGIQLMLNMGLDKLFLLLTTIASLLGILLNIYMSITFGYIGTAWNCLIVESFVTFLMYIALRNKGINVFVLENFRLKYIYNMFINLKK</sequence>
<dbReference type="EMBL" id="BMFL01000025">
    <property type="protein sequence ID" value="GGF10226.1"/>
    <property type="molecule type" value="Genomic_DNA"/>
</dbReference>
<feature type="transmembrane region" description="Helical" evidence="6">
    <location>
        <begin position="124"/>
        <end position="143"/>
    </location>
</feature>
<feature type="transmembrane region" description="Helical" evidence="6">
    <location>
        <begin position="90"/>
        <end position="112"/>
    </location>
</feature>
<feature type="transmembrane region" description="Helical" evidence="6">
    <location>
        <begin position="49"/>
        <end position="69"/>
    </location>
</feature>
<gene>
    <name evidence="7" type="primary">rfbX</name>
    <name evidence="7" type="ORF">GCM10010984_29230</name>
    <name evidence="8" type="ORF">SAMN05443634_108184</name>
</gene>
<feature type="transmembrane region" description="Helical" evidence="6">
    <location>
        <begin position="392"/>
        <end position="414"/>
    </location>
</feature>
<dbReference type="CDD" id="cd13128">
    <property type="entry name" value="MATE_Wzx_like"/>
    <property type="match status" value="1"/>
</dbReference>
<evidence type="ECO:0000313" key="9">
    <source>
        <dbReference type="Proteomes" id="UP000184120"/>
    </source>
</evidence>
<keyword evidence="4 6" id="KW-1133">Transmembrane helix</keyword>
<evidence type="ECO:0000256" key="5">
    <source>
        <dbReference type="ARBA" id="ARBA00023136"/>
    </source>
</evidence>
<dbReference type="PANTHER" id="PTHR30250">
    <property type="entry name" value="PST FAMILY PREDICTED COLANIC ACID TRANSPORTER"/>
    <property type="match status" value="1"/>
</dbReference>
<feature type="transmembrane region" description="Helical" evidence="6">
    <location>
        <begin position="178"/>
        <end position="201"/>
    </location>
</feature>
<feature type="transmembrane region" description="Helical" evidence="6">
    <location>
        <begin position="150"/>
        <end position="172"/>
    </location>
</feature>
<protein>
    <submittedName>
        <fullName evidence="7">Polisoprenol-linked O-antigen transporter</fullName>
    </submittedName>
    <submittedName>
        <fullName evidence="8">Polysaccharide transporter, PST family</fullName>
    </submittedName>
</protein>
<reference evidence="7" key="1">
    <citation type="journal article" date="2014" name="Int. J. Syst. Evol. Microbiol.">
        <title>Complete genome of a new Firmicutes species belonging to the dominant human colonic microbiota ('Ruminococcus bicirculans') reveals two chromosomes and a selective capacity to utilize plant glucans.</title>
        <authorList>
            <consortium name="NISC Comparative Sequencing Program"/>
            <person name="Wegmann U."/>
            <person name="Louis P."/>
            <person name="Goesmann A."/>
            <person name="Henrissat B."/>
            <person name="Duncan S.H."/>
            <person name="Flint H.J."/>
        </authorList>
    </citation>
    <scope>NUCLEOTIDE SEQUENCE</scope>
    <source>
        <strain evidence="7">CGMCC 1.12707</strain>
    </source>
</reference>
<keyword evidence="10" id="KW-1185">Reference proteome</keyword>
<organism evidence="8 9">
    <name type="scientific">Chishuiella changwenlii</name>
    <dbReference type="NCBI Taxonomy" id="1434701"/>
    <lineage>
        <taxon>Bacteria</taxon>
        <taxon>Pseudomonadati</taxon>
        <taxon>Bacteroidota</taxon>
        <taxon>Flavobacteriia</taxon>
        <taxon>Flavobacteriales</taxon>
        <taxon>Weeksellaceae</taxon>
        <taxon>Chishuiella</taxon>
    </lineage>
</organism>
<keyword evidence="3 6" id="KW-0812">Transmembrane</keyword>
<evidence type="ECO:0000256" key="4">
    <source>
        <dbReference type="ARBA" id="ARBA00022989"/>
    </source>
</evidence>
<name>A0A1M7A614_9FLAO</name>
<dbReference type="STRING" id="1434701.SAMN05443634_108184"/>
<dbReference type="EMBL" id="FRBH01000008">
    <property type="protein sequence ID" value="SHL38151.1"/>
    <property type="molecule type" value="Genomic_DNA"/>
</dbReference>
<dbReference type="Pfam" id="PF01943">
    <property type="entry name" value="Polysacc_synt"/>
    <property type="match status" value="1"/>
</dbReference>
<evidence type="ECO:0000313" key="7">
    <source>
        <dbReference type="EMBL" id="GGF10226.1"/>
    </source>
</evidence>
<reference evidence="7" key="5">
    <citation type="submission" date="2024-05" db="EMBL/GenBank/DDBJ databases">
        <authorList>
            <person name="Sun Q."/>
            <person name="Zhou Y."/>
        </authorList>
    </citation>
    <scope>NUCLEOTIDE SEQUENCE</scope>
    <source>
        <strain evidence="7">CGMCC 1.12707</strain>
    </source>
</reference>
<evidence type="ECO:0000313" key="8">
    <source>
        <dbReference type="EMBL" id="SHL38151.1"/>
    </source>
</evidence>
<dbReference type="InterPro" id="IPR050833">
    <property type="entry name" value="Poly_Biosynth_Transport"/>
</dbReference>
<reference evidence="8" key="3">
    <citation type="submission" date="2016-11" db="EMBL/GenBank/DDBJ databases">
        <authorList>
            <person name="Jaros S."/>
            <person name="Januszkiewicz K."/>
            <person name="Wedrychowicz H."/>
        </authorList>
    </citation>
    <scope>NUCLEOTIDE SEQUENCE [LARGE SCALE GENOMIC DNA]</scope>
    <source>
        <strain evidence="8">DSM 27989</strain>
    </source>
</reference>
<feature type="transmembrane region" description="Helical" evidence="6">
    <location>
        <begin position="367"/>
        <end position="386"/>
    </location>
</feature>
<feature type="transmembrane region" description="Helical" evidence="6">
    <location>
        <begin position="335"/>
        <end position="355"/>
    </location>
</feature>
<keyword evidence="2" id="KW-1003">Cell membrane</keyword>
<dbReference type="Proteomes" id="UP000184120">
    <property type="component" value="Unassembled WGS sequence"/>
</dbReference>